<reference evidence="2 3" key="1">
    <citation type="submission" date="2015-01" db="EMBL/GenBank/DDBJ databases">
        <title>Evolution of Trichinella species and genotypes.</title>
        <authorList>
            <person name="Korhonen P.K."/>
            <person name="Edoardo P."/>
            <person name="Giuseppe L.R."/>
            <person name="Gasser R.B."/>
        </authorList>
    </citation>
    <scope>NUCLEOTIDE SEQUENCE [LARGE SCALE GENOMIC DNA]</scope>
    <source>
        <strain evidence="2">ISS1029</strain>
    </source>
</reference>
<name>A0A0V1GWY3_9BILA</name>
<proteinExistence type="predicted"/>
<keyword evidence="1" id="KW-1133">Transmembrane helix</keyword>
<keyword evidence="3" id="KW-1185">Reference proteome</keyword>
<sequence>MNIWPVVELDLIHLPKTALLFVILSFSGCMLEAINYFEIARFLIFIFCHSDLALWQSFAILLTLTNFHASRTCTGGFGGTCRLVVKVRSTRQQSKKLGTKSQVDQI</sequence>
<feature type="transmembrane region" description="Helical" evidence="1">
    <location>
        <begin position="43"/>
        <end position="64"/>
    </location>
</feature>
<evidence type="ECO:0000313" key="2">
    <source>
        <dbReference type="EMBL" id="KRZ02538.1"/>
    </source>
</evidence>
<organism evidence="2 3">
    <name type="scientific">Trichinella zimbabwensis</name>
    <dbReference type="NCBI Taxonomy" id="268475"/>
    <lineage>
        <taxon>Eukaryota</taxon>
        <taxon>Metazoa</taxon>
        <taxon>Ecdysozoa</taxon>
        <taxon>Nematoda</taxon>
        <taxon>Enoplea</taxon>
        <taxon>Dorylaimia</taxon>
        <taxon>Trichinellida</taxon>
        <taxon>Trichinellidae</taxon>
        <taxon>Trichinella</taxon>
    </lineage>
</organism>
<evidence type="ECO:0000313" key="3">
    <source>
        <dbReference type="Proteomes" id="UP000055024"/>
    </source>
</evidence>
<keyword evidence="1" id="KW-0812">Transmembrane</keyword>
<dbReference type="Proteomes" id="UP000055024">
    <property type="component" value="Unassembled WGS sequence"/>
</dbReference>
<keyword evidence="1" id="KW-0472">Membrane</keyword>
<dbReference type="EMBL" id="JYDP01000225">
    <property type="protein sequence ID" value="KRZ02538.1"/>
    <property type="molecule type" value="Genomic_DNA"/>
</dbReference>
<dbReference type="AlphaFoldDB" id="A0A0V1GWY3"/>
<comment type="caution">
    <text evidence="2">The sequence shown here is derived from an EMBL/GenBank/DDBJ whole genome shotgun (WGS) entry which is preliminary data.</text>
</comment>
<feature type="transmembrane region" description="Helical" evidence="1">
    <location>
        <begin position="12"/>
        <end position="31"/>
    </location>
</feature>
<evidence type="ECO:0000256" key="1">
    <source>
        <dbReference type="SAM" id="Phobius"/>
    </source>
</evidence>
<accession>A0A0V1GWY3</accession>
<gene>
    <name evidence="2" type="ORF">T11_17240</name>
</gene>
<protein>
    <submittedName>
        <fullName evidence="2">Uncharacterized protein</fullName>
    </submittedName>
</protein>